<sequence>MADVDEVAAGTMGKAEGSKVVPWAYLRKGEWTIFSEADCVALEACKDYAPVAVDGGRLLVSVPDRTLTAVYWDEPPCPVVRSNWIFESTSGKWIPLPEAEAVEINSIWATLPATETLVLQTPVIDHMTGIATRTGAAKTAAAIKLQELFAKCSPSRDLRCKSLHYGMAFAPASPRVVDHVVFVVHGIGETYCKKRLAHGTIIDQCHVLRASTESLLASHYASAATGHSVDFLPVDWSDVLGDMGDDVHALLHRIALDSMPFVRQLTNELLSDILLYTSRQAAVLAYVTKYMNARYEYRTLLYKANHPEFTGRVSILGHSLGSIITYDLLAKQGQPGTDDMQLAFATDTFFAFGSPIGLFLALRGNIHGQDLVLPNCTHVYNIYHPLDPVAYRLEPLIHKAASVAPPVRINTASGWRRFHHVVQDFAESFESGQKKWAQKMEETFKVFMPKDSDATKESTDDTEAQANELQKRVLDAMNPKTNRIDYVLPESELEALTPLSALTAHTGYWASMDFVLFLLTQLLGDPSRQGSAE</sequence>
<dbReference type="OrthoDB" id="69269at2759"/>
<dbReference type="InterPro" id="IPR058055">
    <property type="entry name" value="PA-PLA1"/>
</dbReference>
<dbReference type="Pfam" id="PF02862">
    <property type="entry name" value="DDHD"/>
    <property type="match status" value="2"/>
</dbReference>
<organism evidence="2 3">
    <name type="scientific">Achlya hypogyna</name>
    <name type="common">Oomycete</name>
    <name type="synonym">Protoachlya hypogyna</name>
    <dbReference type="NCBI Taxonomy" id="1202772"/>
    <lineage>
        <taxon>Eukaryota</taxon>
        <taxon>Sar</taxon>
        <taxon>Stramenopiles</taxon>
        <taxon>Oomycota</taxon>
        <taxon>Saprolegniomycetes</taxon>
        <taxon>Saprolegniales</taxon>
        <taxon>Achlyaceae</taxon>
        <taxon>Achlya</taxon>
    </lineage>
</organism>
<dbReference type="SUPFAM" id="SSF53474">
    <property type="entry name" value="alpha/beta-Hydrolases"/>
    <property type="match status" value="1"/>
</dbReference>
<dbReference type="EMBL" id="JNBR01001415">
    <property type="protein sequence ID" value="OQR87992.1"/>
    <property type="molecule type" value="Genomic_DNA"/>
</dbReference>
<reference evidence="2 3" key="1">
    <citation type="journal article" date="2014" name="Genome Biol. Evol.">
        <title>The secreted proteins of Achlya hypogyna and Thraustotheca clavata identify the ancestral oomycete secretome and reveal gene acquisitions by horizontal gene transfer.</title>
        <authorList>
            <person name="Misner I."/>
            <person name="Blouin N."/>
            <person name="Leonard G."/>
            <person name="Richards T.A."/>
            <person name="Lane C.E."/>
        </authorList>
    </citation>
    <scope>NUCLEOTIDE SEQUENCE [LARGE SCALE GENOMIC DNA]</scope>
    <source>
        <strain evidence="2 3">ATCC 48635</strain>
    </source>
</reference>
<evidence type="ECO:0000313" key="3">
    <source>
        <dbReference type="Proteomes" id="UP000243579"/>
    </source>
</evidence>
<dbReference type="GO" id="GO:0046872">
    <property type="term" value="F:metal ion binding"/>
    <property type="evidence" value="ECO:0007669"/>
    <property type="project" value="InterPro"/>
</dbReference>
<dbReference type="AlphaFoldDB" id="A0A1V9YQE6"/>
<proteinExistence type="predicted"/>
<comment type="caution">
    <text evidence="2">The sequence shown here is derived from an EMBL/GenBank/DDBJ whole genome shotgun (WGS) entry which is preliminary data.</text>
</comment>
<name>A0A1V9YQE6_ACHHY</name>
<dbReference type="STRING" id="1202772.A0A1V9YQE6"/>
<dbReference type="InterPro" id="IPR029058">
    <property type="entry name" value="AB_hydrolase_fold"/>
</dbReference>
<dbReference type="PANTHER" id="PTHR23509:SF10">
    <property type="entry name" value="LD21067P"/>
    <property type="match status" value="1"/>
</dbReference>
<dbReference type="SMART" id="SM01127">
    <property type="entry name" value="DDHD"/>
    <property type="match status" value="1"/>
</dbReference>
<dbReference type="GO" id="GO:0004620">
    <property type="term" value="F:phospholipase activity"/>
    <property type="evidence" value="ECO:0007669"/>
    <property type="project" value="TreeGrafter"/>
</dbReference>
<evidence type="ECO:0000313" key="2">
    <source>
        <dbReference type="EMBL" id="OQR87992.1"/>
    </source>
</evidence>
<dbReference type="Proteomes" id="UP000243579">
    <property type="component" value="Unassembled WGS sequence"/>
</dbReference>
<feature type="domain" description="DDHD" evidence="1">
    <location>
        <begin position="342"/>
        <end position="524"/>
    </location>
</feature>
<dbReference type="PANTHER" id="PTHR23509">
    <property type="entry name" value="PA-PL1 PHOSPHOLIPASE FAMILY"/>
    <property type="match status" value="1"/>
</dbReference>
<gene>
    <name evidence="2" type="ORF">ACHHYP_07718</name>
</gene>
<dbReference type="InterPro" id="IPR004177">
    <property type="entry name" value="DDHD_dom"/>
</dbReference>
<protein>
    <recommendedName>
        <fullName evidence="1">DDHD domain-containing protein</fullName>
    </recommendedName>
</protein>
<accession>A0A1V9YQE6</accession>
<dbReference type="GO" id="GO:0005737">
    <property type="term" value="C:cytoplasm"/>
    <property type="evidence" value="ECO:0007669"/>
    <property type="project" value="TreeGrafter"/>
</dbReference>
<dbReference type="PROSITE" id="PS51043">
    <property type="entry name" value="DDHD"/>
    <property type="match status" value="1"/>
</dbReference>
<keyword evidence="3" id="KW-1185">Reference proteome</keyword>
<evidence type="ECO:0000259" key="1">
    <source>
        <dbReference type="PROSITE" id="PS51043"/>
    </source>
</evidence>